<dbReference type="EMBL" id="AGNL01048642">
    <property type="protein sequence ID" value="EJK45264.1"/>
    <property type="molecule type" value="Genomic_DNA"/>
</dbReference>
<name>K0R2A0_THAOC</name>
<protein>
    <submittedName>
        <fullName evidence="1">Uncharacterized protein</fullName>
    </submittedName>
</protein>
<dbReference type="Proteomes" id="UP000266841">
    <property type="component" value="Unassembled WGS sequence"/>
</dbReference>
<comment type="caution">
    <text evidence="1">The sequence shown here is derived from an EMBL/GenBank/DDBJ whole genome shotgun (WGS) entry which is preliminary data.</text>
</comment>
<accession>K0R2A0</accession>
<feature type="non-terminal residue" evidence="1">
    <location>
        <position position="132"/>
    </location>
</feature>
<evidence type="ECO:0000313" key="2">
    <source>
        <dbReference type="Proteomes" id="UP000266841"/>
    </source>
</evidence>
<proteinExistence type="predicted"/>
<gene>
    <name evidence="1" type="ORF">THAOC_36122</name>
</gene>
<reference evidence="1 2" key="1">
    <citation type="journal article" date="2012" name="Genome Biol.">
        <title>Genome and low-iron response of an oceanic diatom adapted to chronic iron limitation.</title>
        <authorList>
            <person name="Lommer M."/>
            <person name="Specht M."/>
            <person name="Roy A.S."/>
            <person name="Kraemer L."/>
            <person name="Andreson R."/>
            <person name="Gutowska M.A."/>
            <person name="Wolf J."/>
            <person name="Bergner S.V."/>
            <person name="Schilhabel M.B."/>
            <person name="Klostermeier U.C."/>
            <person name="Beiko R.G."/>
            <person name="Rosenstiel P."/>
            <person name="Hippler M."/>
            <person name="Laroche J."/>
        </authorList>
    </citation>
    <scope>NUCLEOTIDE SEQUENCE [LARGE SCALE GENOMIC DNA]</scope>
    <source>
        <strain evidence="1 2">CCMP1005</strain>
    </source>
</reference>
<evidence type="ECO:0000313" key="1">
    <source>
        <dbReference type="EMBL" id="EJK45264.1"/>
    </source>
</evidence>
<organism evidence="1 2">
    <name type="scientific">Thalassiosira oceanica</name>
    <name type="common">Marine diatom</name>
    <dbReference type="NCBI Taxonomy" id="159749"/>
    <lineage>
        <taxon>Eukaryota</taxon>
        <taxon>Sar</taxon>
        <taxon>Stramenopiles</taxon>
        <taxon>Ochrophyta</taxon>
        <taxon>Bacillariophyta</taxon>
        <taxon>Coscinodiscophyceae</taxon>
        <taxon>Thalassiosirophycidae</taxon>
        <taxon>Thalassiosirales</taxon>
        <taxon>Thalassiosiraceae</taxon>
        <taxon>Thalassiosira</taxon>
    </lineage>
</organism>
<dbReference type="AlphaFoldDB" id="K0R2A0"/>
<sequence>MAAPTNYVTVRAPGCRRAPVARSPCGAGVCRSVTLFGGWKRCTRDKGIIGRGTTQNLQNARATLIVPQRSSASQSSTLFFSSFSRDNTQESKATRGREALLDFQAMTSRKHWLLLLLLSAAASSSSALRPGE</sequence>
<keyword evidence="2" id="KW-1185">Reference proteome</keyword>